<evidence type="ECO:0000256" key="1">
    <source>
        <dbReference type="SAM" id="MobiDB-lite"/>
    </source>
</evidence>
<keyword evidence="3" id="KW-1185">Reference proteome</keyword>
<feature type="compositionally biased region" description="Low complexity" evidence="1">
    <location>
        <begin position="742"/>
        <end position="764"/>
    </location>
</feature>
<name>A0A1V8TMF7_9PEZI</name>
<feature type="region of interest" description="Disordered" evidence="1">
    <location>
        <begin position="676"/>
        <end position="809"/>
    </location>
</feature>
<feature type="compositionally biased region" description="Low complexity" evidence="1">
    <location>
        <begin position="208"/>
        <end position="218"/>
    </location>
</feature>
<evidence type="ECO:0000313" key="2">
    <source>
        <dbReference type="EMBL" id="OQO12563.1"/>
    </source>
</evidence>
<dbReference type="AlphaFoldDB" id="A0A1V8TMF7"/>
<dbReference type="EMBL" id="NAJO01000004">
    <property type="protein sequence ID" value="OQO12563.1"/>
    <property type="molecule type" value="Genomic_DNA"/>
</dbReference>
<sequence>MGPTVGTRKGSKAATSPSPSPAISLDKAIDEGKALGQPPKKKFKLTVRPPAPRAPSDDSDTIAVSRPKRKLIKPGKYSEPGPLSDDGSDEVAIKTSRKTKAPSPAESSGLSSLDSRSVSVASEFTPAPEAKTSRDDYGDFMSFYIADGDDEPTGAGAEQQEPPAPVATTARPGQKQVKGGAKKHGPQSGPMQPGSLQHGPDFTHPHQRQQMQHPQQRMATQGPHPPHLGFPPGHLNPRVTLPRNSNKPPGPYHHMPAQASMHMIPQQPPPPPIPGPTMPEIEAIDVRYQAGAKEMAMSLKELSDALADFGHSGPAMRPDAPATMTAPADKLLAFLDDDSASEDEKPPKSEEVDDRLRQPGEQDEFLTHGIQFIMNALKSWAQQTQWQNLCHRIHRGEIPIPTGPIEYSLAGTPEERAIKAMRKVIESSCIQVNALLPQDLSDALRRLYMQIHAMINQESNRDPEWRPMSYAAQIEAHEARLQRHRHYILAQQNGMYAQHAAHQQAMQQHPMGMPQMPNGFPGHTGFPGHGPPMQQPPPGAPHPRNGPSLQQQQQQQHQHQQQQRAPRTVPSQATPSDTNPPRQANHPHPSSARANNVAIRPSSNGKNTGARLPFSGQSLQFSFDHQNPAAYEAFGQGAFPAPQGQSTIPNRGPMMSAPPAVQPVSGAHIHGIVGRVASPSVPRGSSAGSDSHAHPAAPSSVVKTPQPGNGFTPVNKVADKRKSVDAGTDTGASAGFTAVNKSAARSSPSAVAGAAAPDTQTAAPIIESSGRSKRKRRPTAGALASQKEREKPSSATTSYPHPGAVVLDE</sequence>
<feature type="region of interest" description="Disordered" evidence="1">
    <location>
        <begin position="1"/>
        <end position="256"/>
    </location>
</feature>
<feature type="compositionally biased region" description="Low complexity" evidence="1">
    <location>
        <begin position="12"/>
        <end position="24"/>
    </location>
</feature>
<accession>A0A1V8TMF7</accession>
<organism evidence="2 3">
    <name type="scientific">Cryoendolithus antarcticus</name>
    <dbReference type="NCBI Taxonomy" id="1507870"/>
    <lineage>
        <taxon>Eukaryota</taxon>
        <taxon>Fungi</taxon>
        <taxon>Dikarya</taxon>
        <taxon>Ascomycota</taxon>
        <taxon>Pezizomycotina</taxon>
        <taxon>Dothideomycetes</taxon>
        <taxon>Dothideomycetidae</taxon>
        <taxon>Cladosporiales</taxon>
        <taxon>Cladosporiaceae</taxon>
        <taxon>Cryoendolithus</taxon>
    </lineage>
</organism>
<feature type="region of interest" description="Disordered" evidence="1">
    <location>
        <begin position="508"/>
        <end position="613"/>
    </location>
</feature>
<dbReference type="Proteomes" id="UP000192596">
    <property type="component" value="Unassembled WGS sequence"/>
</dbReference>
<evidence type="ECO:0000313" key="3">
    <source>
        <dbReference type="Proteomes" id="UP000192596"/>
    </source>
</evidence>
<dbReference type="OrthoDB" id="3648726at2759"/>
<comment type="caution">
    <text evidence="2">The sequence shown here is derived from an EMBL/GenBank/DDBJ whole genome shotgun (WGS) entry which is preliminary data.</text>
</comment>
<protein>
    <submittedName>
        <fullName evidence="2">Uncharacterized protein</fullName>
    </submittedName>
</protein>
<feature type="compositionally biased region" description="Low complexity" evidence="1">
    <location>
        <begin position="102"/>
        <end position="123"/>
    </location>
</feature>
<feature type="compositionally biased region" description="Low complexity" evidence="1">
    <location>
        <begin position="542"/>
        <end position="563"/>
    </location>
</feature>
<feature type="region of interest" description="Disordered" evidence="1">
    <location>
        <begin position="339"/>
        <end position="359"/>
    </location>
</feature>
<feature type="compositionally biased region" description="Polar residues" evidence="1">
    <location>
        <begin position="569"/>
        <end position="582"/>
    </location>
</feature>
<feature type="compositionally biased region" description="Low complexity" evidence="1">
    <location>
        <begin position="684"/>
        <end position="700"/>
    </location>
</feature>
<dbReference type="InParanoid" id="A0A1V8TMF7"/>
<feature type="compositionally biased region" description="Pro residues" evidence="1">
    <location>
        <begin position="529"/>
        <end position="541"/>
    </location>
</feature>
<reference evidence="3" key="1">
    <citation type="submission" date="2017-03" db="EMBL/GenBank/DDBJ databases">
        <title>Genomes of endolithic fungi from Antarctica.</title>
        <authorList>
            <person name="Coleine C."/>
            <person name="Masonjones S."/>
            <person name="Stajich J.E."/>
        </authorList>
    </citation>
    <scope>NUCLEOTIDE SEQUENCE [LARGE SCALE GENOMIC DNA]</scope>
    <source>
        <strain evidence="3">CCFEE 5527</strain>
    </source>
</reference>
<gene>
    <name evidence="2" type="ORF">B0A48_02025</name>
</gene>
<feature type="compositionally biased region" description="Basic and acidic residues" evidence="1">
    <location>
        <begin position="342"/>
        <end position="359"/>
    </location>
</feature>
<proteinExistence type="predicted"/>
<feature type="compositionally biased region" description="Low complexity" evidence="1">
    <location>
        <begin position="508"/>
        <end position="526"/>
    </location>
</feature>